<dbReference type="Pfam" id="PF09356">
    <property type="entry name" value="Phage_BR0599"/>
    <property type="match status" value="1"/>
</dbReference>
<gene>
    <name evidence="2" type="ORF">LCGC14_2363880</name>
</gene>
<dbReference type="InterPro" id="IPR011928">
    <property type="entry name" value="Phage_phiJL001_Gp84"/>
</dbReference>
<feature type="non-terminal residue" evidence="2">
    <location>
        <position position="1"/>
    </location>
</feature>
<reference evidence="2" key="1">
    <citation type="journal article" date="2015" name="Nature">
        <title>Complex archaea that bridge the gap between prokaryotes and eukaryotes.</title>
        <authorList>
            <person name="Spang A."/>
            <person name="Saw J.H."/>
            <person name="Jorgensen S.L."/>
            <person name="Zaremba-Niedzwiedzka K."/>
            <person name="Martijn J."/>
            <person name="Lind A.E."/>
            <person name="van Eijk R."/>
            <person name="Schleper C."/>
            <person name="Guy L."/>
            <person name="Ettema T.J."/>
        </authorList>
    </citation>
    <scope>NUCLEOTIDE SEQUENCE</scope>
</reference>
<accession>A0A0F9CT69</accession>
<name>A0A0F9CT69_9ZZZZ</name>
<dbReference type="AlphaFoldDB" id="A0A0F9CT69"/>
<feature type="domain" description="Bacteriophage phiJL001 Gp84 C-terminal" evidence="1">
    <location>
        <begin position="216"/>
        <end position="298"/>
    </location>
</feature>
<dbReference type="NCBIfam" id="TIGR02218">
    <property type="entry name" value="phg_TIGR02218"/>
    <property type="match status" value="1"/>
</dbReference>
<comment type="caution">
    <text evidence="2">The sequence shown here is derived from an EMBL/GenBank/DDBJ whole genome shotgun (WGS) entry which is preliminary data.</text>
</comment>
<proteinExistence type="predicted"/>
<protein>
    <recommendedName>
        <fullName evidence="1">Bacteriophage phiJL001 Gp84 C-terminal domain-containing protein</fullName>
    </recommendedName>
</protein>
<organism evidence="2">
    <name type="scientific">marine sediment metagenome</name>
    <dbReference type="NCBI Taxonomy" id="412755"/>
    <lineage>
        <taxon>unclassified sequences</taxon>
        <taxon>metagenomes</taxon>
        <taxon>ecological metagenomes</taxon>
    </lineage>
</organism>
<evidence type="ECO:0000313" key="2">
    <source>
        <dbReference type="EMBL" id="KKL44616.1"/>
    </source>
</evidence>
<dbReference type="EMBL" id="LAZR01034693">
    <property type="protein sequence ID" value="KKL44616.1"/>
    <property type="molecule type" value="Genomic_DNA"/>
</dbReference>
<evidence type="ECO:0000259" key="1">
    <source>
        <dbReference type="Pfam" id="PF09356"/>
    </source>
</evidence>
<sequence length="316" mass="34895">QCGELSSWASAECPSDRGANMTGRMDDDLAAHLKIGLTTLCHAWAIRRRDGTELTFTDHDAPLSFDGLGFRPDSGLNVRSLSQTSGLSVNNTEAMGALSHSAVREDEIEQGRFDGAEVSCWRVNWADVAQRILIFRGTIGEIQRTGGVFRAELRGLTEALNRPMGRIYQKPCTAVLGDKTCGFDVATAGYTQLATVQTHKNNRVFRWDGLPGFDVGWFTRGRVDVIEGPAKGLWGTIKHDRIIDGQREIELWEPMRGEIEQGIGLRLSAGCDKRMTTCRLKFNNLLNFQGFPDIPNEDWMMATPQPSGSNTGGSMR</sequence>
<dbReference type="InterPro" id="IPR018964">
    <property type="entry name" value="Phage_phiJL001_Gp84_C"/>
</dbReference>
<dbReference type="Pfam" id="PF09931">
    <property type="entry name" value="Phage_phiJL001_Gp84_N"/>
    <property type="match status" value="1"/>
</dbReference>